<evidence type="ECO:0000256" key="3">
    <source>
        <dbReference type="ARBA" id="ARBA00022989"/>
    </source>
</evidence>
<feature type="transmembrane region" description="Helical" evidence="5">
    <location>
        <begin position="252"/>
        <end position="276"/>
    </location>
</feature>
<dbReference type="InterPro" id="IPR011547">
    <property type="entry name" value="SLC26A/SulP_dom"/>
</dbReference>
<keyword evidence="3 5" id="KW-1133">Transmembrane helix</keyword>
<evidence type="ECO:0000313" key="7">
    <source>
        <dbReference type="EMBL" id="CDL36755.1"/>
    </source>
</evidence>
<accession>A0A7G2II08</accession>
<dbReference type="Proteomes" id="UP000019194">
    <property type="component" value="Unassembled WGS sequence"/>
</dbReference>
<comment type="caution">
    <text evidence="7">The sequence shown here is derived from an EMBL/GenBank/DDBJ whole genome shotgun (WGS) entry which is preliminary data.</text>
</comment>
<feature type="transmembrane region" description="Helical" evidence="5">
    <location>
        <begin position="353"/>
        <end position="376"/>
    </location>
</feature>
<feature type="domain" description="SLC26A/SulP transporter" evidence="6">
    <location>
        <begin position="12"/>
        <end position="136"/>
    </location>
</feature>
<evidence type="ECO:0000256" key="5">
    <source>
        <dbReference type="SAM" id="Phobius"/>
    </source>
</evidence>
<dbReference type="InterPro" id="IPR052706">
    <property type="entry name" value="Membrane-Transporter-like"/>
</dbReference>
<dbReference type="Pfam" id="PF00916">
    <property type="entry name" value="Sulfate_transp"/>
    <property type="match status" value="2"/>
</dbReference>
<feature type="transmembrane region" description="Helical" evidence="5">
    <location>
        <begin position="206"/>
        <end position="231"/>
    </location>
</feature>
<sequence length="397" mass="41693">MLRQPRLLVRETLAGVVTALALIPEVISFSVIAGVDPKVSLIASVVLCLAMSFLGGRPAMVTAAAGSVALVIGPMVHQHGVQYILPAVVLAGMIQILFGVLGMARLMRFIPTAVMTGFVNALGILIFFAQVPHFWGKSPLIWGLFVLTLLIVLWVPRFIKAIPAPLIAIVLLTLFTVTSGQLLPTVGDEGSMSGGLPGFTQLLVPLNLQTLAIIWPCALSIAFVGLMESLLTARLVDDLTVTPSNKNRESAGLGIANILAGFYGGIAGCAMIGQTIVNVEMGKGRSRVSTVAAGLVLLLLVTGLSEVMAEIPMSVLAGIMAIVAVKTFSWHSIQPTTLRKLPVTETLVMLVTVAATVSTGNLAIGVVAGVMAMLILPRIVRNKRAATSETALPDREK</sequence>
<feature type="transmembrane region" description="Helical" evidence="5">
    <location>
        <begin position="83"/>
        <end position="102"/>
    </location>
</feature>
<feature type="domain" description="SLC26A/SulP transporter" evidence="6">
    <location>
        <begin position="143"/>
        <end position="351"/>
    </location>
</feature>
<evidence type="ECO:0000256" key="2">
    <source>
        <dbReference type="ARBA" id="ARBA00022692"/>
    </source>
</evidence>
<dbReference type="EMBL" id="CBWP010000020">
    <property type="protein sequence ID" value="CDL36755.1"/>
    <property type="molecule type" value="Genomic_DNA"/>
</dbReference>
<name>A0A7G2II08_CITFR</name>
<dbReference type="GO" id="GO:0016020">
    <property type="term" value="C:membrane"/>
    <property type="evidence" value="ECO:0007669"/>
    <property type="project" value="UniProtKB-SubCell"/>
</dbReference>
<evidence type="ECO:0000256" key="1">
    <source>
        <dbReference type="ARBA" id="ARBA00004141"/>
    </source>
</evidence>
<keyword evidence="2 5" id="KW-0812">Transmembrane</keyword>
<protein>
    <submittedName>
        <fullName evidence="7">Sulfate permease</fullName>
    </submittedName>
</protein>
<dbReference type="PANTHER" id="PTHR43310">
    <property type="entry name" value="SULFATE TRANSPORTER YBAR-RELATED"/>
    <property type="match status" value="1"/>
</dbReference>
<proteinExistence type="predicted"/>
<keyword evidence="4 5" id="KW-0472">Membrane</keyword>
<feature type="transmembrane region" description="Helical" evidence="5">
    <location>
        <begin position="109"/>
        <end position="128"/>
    </location>
</feature>
<dbReference type="AlphaFoldDB" id="A0A7G2II08"/>
<organism evidence="7 8">
    <name type="scientific">Citrobacter freundii</name>
    <dbReference type="NCBI Taxonomy" id="546"/>
    <lineage>
        <taxon>Bacteria</taxon>
        <taxon>Pseudomonadati</taxon>
        <taxon>Pseudomonadota</taxon>
        <taxon>Gammaproteobacteria</taxon>
        <taxon>Enterobacterales</taxon>
        <taxon>Enterobacteriaceae</taxon>
        <taxon>Citrobacter</taxon>
        <taxon>Citrobacter freundii complex</taxon>
    </lineage>
</organism>
<feature type="transmembrane region" description="Helical" evidence="5">
    <location>
        <begin position="140"/>
        <end position="159"/>
    </location>
</feature>
<feature type="transmembrane region" description="Helical" evidence="5">
    <location>
        <begin position="288"/>
        <end position="308"/>
    </location>
</feature>
<evidence type="ECO:0000313" key="8">
    <source>
        <dbReference type="Proteomes" id="UP000019194"/>
    </source>
</evidence>
<dbReference type="PANTHER" id="PTHR43310:SF1">
    <property type="entry name" value="SULFATE TRANSPORTER YBAR-RELATED"/>
    <property type="match status" value="1"/>
</dbReference>
<reference evidence="7 8" key="1">
    <citation type="submission" date="2013-10" db="EMBL/GenBank/DDBJ databases">
        <title>Antibiotic resistance diversity of beta-lactamase producers in the General Hospital Vienna.</title>
        <authorList>
            <person name="Barisic I."/>
            <person name="Mitteregger D."/>
            <person name="Hirschl A.M."/>
            <person name="Noehammer C."/>
            <person name="Wiesinger-Mayr H."/>
        </authorList>
    </citation>
    <scope>NUCLEOTIDE SEQUENCE [LARGE SCALE GENOMIC DNA]</scope>
    <source>
        <strain evidence="7 8">ISC11</strain>
    </source>
</reference>
<feature type="transmembrane region" description="Helical" evidence="5">
    <location>
        <begin position="315"/>
        <end position="333"/>
    </location>
</feature>
<comment type="subcellular location">
    <subcellularLocation>
        <location evidence="1">Membrane</location>
        <topology evidence="1">Multi-pass membrane protein</topology>
    </subcellularLocation>
</comment>
<feature type="transmembrane region" description="Helical" evidence="5">
    <location>
        <begin position="12"/>
        <end position="33"/>
    </location>
</feature>
<feature type="transmembrane region" description="Helical" evidence="5">
    <location>
        <begin position="166"/>
        <end position="186"/>
    </location>
</feature>
<evidence type="ECO:0000259" key="6">
    <source>
        <dbReference type="Pfam" id="PF00916"/>
    </source>
</evidence>
<evidence type="ECO:0000256" key="4">
    <source>
        <dbReference type="ARBA" id="ARBA00023136"/>
    </source>
</evidence>